<feature type="region of interest" description="Disordered" evidence="1">
    <location>
        <begin position="211"/>
        <end position="242"/>
    </location>
</feature>
<dbReference type="GeneID" id="18815052"/>
<dbReference type="AlphaFoldDB" id="F8NWB7"/>
<dbReference type="Proteomes" id="UP000008064">
    <property type="component" value="Unassembled WGS sequence"/>
</dbReference>
<sequence length="311" mass="34390">MSTSNSTGFPITTYSIPGDANLLADERVSFARGQRHNQANITDAIELILNTFVGKRAFAAQQSGLEYLSGTPDGKVSFGIFVGMTLEDELLKWADRLGKGIFGIRREDIAKQNLHADRARRLYKYSSTWFVPPVLVAPRPDQCYPRAHLPHHHPSTYAHPVGGKIYSHHPNQPDLTRVEPLQSPFHWVKPKTTISRQEVILQIPAAKTPSKWQSCMSKGQKDSLPGAMHRPETGSPSNPINVDDDAAMIDQLYAGMYNLGDDNPTTPQSNASSNTRQRYREGPTIAPTVTVVHRDIVSIDVPSAGKTRIGF</sequence>
<name>F8NWB7_SERL9</name>
<proteinExistence type="predicted"/>
<gene>
    <name evidence="2" type="ORF">SERLADRAFT_438593</name>
</gene>
<dbReference type="KEGG" id="sla:SERLADRAFT_438593"/>
<evidence type="ECO:0000313" key="2">
    <source>
        <dbReference type="EMBL" id="EGO24996.1"/>
    </source>
</evidence>
<dbReference type="RefSeq" id="XP_007319015.1">
    <property type="nucleotide sequence ID" value="XM_007318953.1"/>
</dbReference>
<evidence type="ECO:0000256" key="1">
    <source>
        <dbReference type="SAM" id="MobiDB-lite"/>
    </source>
</evidence>
<feature type="compositionally biased region" description="Polar residues" evidence="1">
    <location>
        <begin position="263"/>
        <end position="276"/>
    </location>
</feature>
<feature type="region of interest" description="Disordered" evidence="1">
    <location>
        <begin position="256"/>
        <end position="283"/>
    </location>
</feature>
<protein>
    <submittedName>
        <fullName evidence="2">Uncharacterized protein</fullName>
    </submittedName>
</protein>
<dbReference type="EMBL" id="GL945434">
    <property type="protein sequence ID" value="EGO24996.1"/>
    <property type="molecule type" value="Genomic_DNA"/>
</dbReference>
<accession>F8NWB7</accession>
<reference evidence="2" key="1">
    <citation type="submission" date="2011-04" db="EMBL/GenBank/DDBJ databases">
        <title>Evolution of plant cell wall degrading machinery underlies the functional diversity of forest fungi.</title>
        <authorList>
            <consortium name="US DOE Joint Genome Institute (JGI-PGF)"/>
            <person name="Eastwood D.C."/>
            <person name="Floudas D."/>
            <person name="Binder M."/>
            <person name="Majcherczyk A."/>
            <person name="Schneider P."/>
            <person name="Aerts A."/>
            <person name="Asiegbu F.O."/>
            <person name="Baker S.E."/>
            <person name="Barry K."/>
            <person name="Bendiksby M."/>
            <person name="Blumentritt M."/>
            <person name="Coutinho P.M."/>
            <person name="Cullen D."/>
            <person name="Cullen D."/>
            <person name="Gathman A."/>
            <person name="Goodell B."/>
            <person name="Henrissat B."/>
            <person name="Ihrmark K."/>
            <person name="Kauserud H."/>
            <person name="Kohler A."/>
            <person name="LaButti K."/>
            <person name="Lapidus A."/>
            <person name="Lavin J.L."/>
            <person name="Lee Y.-H."/>
            <person name="Lindquist E."/>
            <person name="Lilly W."/>
            <person name="Lucas S."/>
            <person name="Morin E."/>
            <person name="Murat C."/>
            <person name="Oguiza J.A."/>
            <person name="Park J."/>
            <person name="Pisabarro A.G."/>
            <person name="Riley R."/>
            <person name="Rosling A."/>
            <person name="Salamov A."/>
            <person name="Schmidt O."/>
            <person name="Schmutz J."/>
            <person name="Skrede I."/>
            <person name="Stenlid J."/>
            <person name="Wiebenga A."/>
            <person name="Xie X."/>
            <person name="Kues U."/>
            <person name="Hibbett D.S."/>
            <person name="Hoffmeister D."/>
            <person name="Hogberg N."/>
            <person name="Martin F."/>
            <person name="Grigoriev I.V."/>
            <person name="Watkinson S.C."/>
        </authorList>
    </citation>
    <scope>NUCLEOTIDE SEQUENCE</scope>
    <source>
        <strain evidence="2">S7.9</strain>
    </source>
</reference>
<dbReference type="HOGENOM" id="CLU_069880_0_0_1"/>
<organism>
    <name type="scientific">Serpula lacrymans var. lacrymans (strain S7.9)</name>
    <name type="common">Dry rot fungus</name>
    <dbReference type="NCBI Taxonomy" id="578457"/>
    <lineage>
        <taxon>Eukaryota</taxon>
        <taxon>Fungi</taxon>
        <taxon>Dikarya</taxon>
        <taxon>Basidiomycota</taxon>
        <taxon>Agaricomycotina</taxon>
        <taxon>Agaricomycetes</taxon>
        <taxon>Agaricomycetidae</taxon>
        <taxon>Boletales</taxon>
        <taxon>Coniophorineae</taxon>
        <taxon>Serpulaceae</taxon>
        <taxon>Serpula</taxon>
    </lineage>
</organism>